<dbReference type="EMBL" id="BPLQ01000045">
    <property type="protein sequence ID" value="GIX66999.1"/>
    <property type="molecule type" value="Genomic_DNA"/>
</dbReference>
<protein>
    <submittedName>
        <fullName evidence="1">Uncharacterized protein</fullName>
    </submittedName>
</protein>
<evidence type="ECO:0000313" key="2">
    <source>
        <dbReference type="Proteomes" id="UP001054837"/>
    </source>
</evidence>
<dbReference type="AlphaFoldDB" id="A0AAV4M3R9"/>
<gene>
    <name evidence="1" type="ORF">CDAR_12041</name>
</gene>
<proteinExistence type="predicted"/>
<reference evidence="1 2" key="1">
    <citation type="submission" date="2021-06" db="EMBL/GenBank/DDBJ databases">
        <title>Caerostris darwini draft genome.</title>
        <authorList>
            <person name="Kono N."/>
            <person name="Arakawa K."/>
        </authorList>
    </citation>
    <scope>NUCLEOTIDE SEQUENCE [LARGE SCALE GENOMIC DNA]</scope>
</reference>
<comment type="caution">
    <text evidence="1">The sequence shown here is derived from an EMBL/GenBank/DDBJ whole genome shotgun (WGS) entry which is preliminary data.</text>
</comment>
<dbReference type="Proteomes" id="UP001054837">
    <property type="component" value="Unassembled WGS sequence"/>
</dbReference>
<name>A0AAV4M3R9_9ARAC</name>
<keyword evidence="2" id="KW-1185">Reference proteome</keyword>
<accession>A0AAV4M3R9</accession>
<organism evidence="1 2">
    <name type="scientific">Caerostris darwini</name>
    <dbReference type="NCBI Taxonomy" id="1538125"/>
    <lineage>
        <taxon>Eukaryota</taxon>
        <taxon>Metazoa</taxon>
        <taxon>Ecdysozoa</taxon>
        <taxon>Arthropoda</taxon>
        <taxon>Chelicerata</taxon>
        <taxon>Arachnida</taxon>
        <taxon>Araneae</taxon>
        <taxon>Araneomorphae</taxon>
        <taxon>Entelegynae</taxon>
        <taxon>Araneoidea</taxon>
        <taxon>Araneidae</taxon>
        <taxon>Caerostris</taxon>
    </lineage>
</organism>
<sequence>MALSKMDEIFLTKNNKSTLSGDNKNGILVAEHPFQQLPEFNLFHGHGCTICDGRFLWGEGDEYVEGEARIKNQGFTTHIVGVGVEISKPSLFQVHLAQWVSPPLVYKHWFPSNQLHPGMGKNSKLNTEPTESIQPHSGSELVRWRQRSKGSGVRVIHFQPPVPSLGPFRPLEKDAGRWERSVNSFGSSCYVLMISDLAWLGGGGVEKKSLEEFRADMRPLGSNHARPLKEVRAT</sequence>
<evidence type="ECO:0000313" key="1">
    <source>
        <dbReference type="EMBL" id="GIX66999.1"/>
    </source>
</evidence>